<evidence type="ECO:0000313" key="2">
    <source>
        <dbReference type="EMBL" id="GAA1427867.1"/>
    </source>
</evidence>
<evidence type="ECO:0000313" key="3">
    <source>
        <dbReference type="Proteomes" id="UP001500973"/>
    </source>
</evidence>
<evidence type="ECO:0000256" key="1">
    <source>
        <dbReference type="SAM" id="MobiDB-lite"/>
    </source>
</evidence>
<gene>
    <name evidence="2" type="ORF">GCM10009601_39840</name>
</gene>
<comment type="caution">
    <text evidence="2">The sequence shown here is derived from an EMBL/GenBank/DDBJ whole genome shotgun (WGS) entry which is preliminary data.</text>
</comment>
<feature type="region of interest" description="Disordered" evidence="1">
    <location>
        <begin position="43"/>
        <end position="125"/>
    </location>
</feature>
<feature type="compositionally biased region" description="Low complexity" evidence="1">
    <location>
        <begin position="56"/>
        <end position="89"/>
    </location>
</feature>
<protein>
    <submittedName>
        <fullName evidence="2">Uncharacterized protein</fullName>
    </submittedName>
</protein>
<dbReference type="EMBL" id="BAAAIZ010000061">
    <property type="protein sequence ID" value="GAA1427867.1"/>
    <property type="molecule type" value="Genomic_DNA"/>
</dbReference>
<proteinExistence type="predicted"/>
<sequence length="237" mass="23786">MPSGTGRGRCASDAALCSAPGCECSARGAECEERGERAVLDVLEVLGEPEESDVRPPTGGPAAAAGAPGDSGPPGAAVFPDAPAASDAPDASDDPDDPDEPHEPDEPEGFPEDFPDVLPAAGGSAPERLCAGKAEAVPGTRAGAGVCTSAPPGSAGVPPGWGRSKEVGCSVTRVESVRPALCALRALRPAEIPIPGKHLPGTGSACGQRMVLCRRPTVPGPYRCCCRTPRSRPAAPR</sequence>
<feature type="compositionally biased region" description="Acidic residues" evidence="1">
    <location>
        <begin position="90"/>
        <end position="115"/>
    </location>
</feature>
<keyword evidence="3" id="KW-1185">Reference proteome</keyword>
<name>A0ABP4JUP3_9ACTN</name>
<dbReference type="Proteomes" id="UP001500973">
    <property type="component" value="Unassembled WGS sequence"/>
</dbReference>
<accession>A0ABP4JUP3</accession>
<organism evidence="2 3">
    <name type="scientific">Streptomyces thermospinosisporus</name>
    <dbReference type="NCBI Taxonomy" id="161482"/>
    <lineage>
        <taxon>Bacteria</taxon>
        <taxon>Bacillati</taxon>
        <taxon>Actinomycetota</taxon>
        <taxon>Actinomycetes</taxon>
        <taxon>Kitasatosporales</taxon>
        <taxon>Streptomycetaceae</taxon>
        <taxon>Streptomyces</taxon>
    </lineage>
</organism>
<reference evidence="3" key="1">
    <citation type="journal article" date="2019" name="Int. J. Syst. Evol. Microbiol.">
        <title>The Global Catalogue of Microorganisms (GCM) 10K type strain sequencing project: providing services to taxonomists for standard genome sequencing and annotation.</title>
        <authorList>
            <consortium name="The Broad Institute Genomics Platform"/>
            <consortium name="The Broad Institute Genome Sequencing Center for Infectious Disease"/>
            <person name="Wu L."/>
            <person name="Ma J."/>
        </authorList>
    </citation>
    <scope>NUCLEOTIDE SEQUENCE [LARGE SCALE GENOMIC DNA]</scope>
    <source>
        <strain evidence="3">JCM 11756</strain>
    </source>
</reference>